<dbReference type="PANTHER" id="PTHR13195:SF0">
    <property type="entry name" value="PSEUDOURIDYLATE SYNTHASE TRUB2, MITOCHONDRIAL"/>
    <property type="match status" value="1"/>
</dbReference>
<organism evidence="3 4">
    <name type="scientific">Ramazzottius varieornatus</name>
    <name type="common">Water bear</name>
    <name type="synonym">Tardigrade</name>
    <dbReference type="NCBI Taxonomy" id="947166"/>
    <lineage>
        <taxon>Eukaryota</taxon>
        <taxon>Metazoa</taxon>
        <taxon>Ecdysozoa</taxon>
        <taxon>Tardigrada</taxon>
        <taxon>Eutardigrada</taxon>
        <taxon>Parachela</taxon>
        <taxon>Hypsibioidea</taxon>
        <taxon>Ramazzottiidae</taxon>
        <taxon>Ramazzottius</taxon>
    </lineage>
</organism>
<proteinExistence type="inferred from homology"/>
<comment type="caution">
    <text evidence="3">The sequence shown here is derived from an EMBL/GenBank/DDBJ whole genome shotgun (WGS) entry which is preliminary data.</text>
</comment>
<gene>
    <name evidence="3" type="primary">RvY_07889-1</name>
    <name evidence="3" type="synonym">RvY_07889.1</name>
    <name evidence="3" type="ORF">RvY_07889</name>
</gene>
<sequence>MAVLEKAAEAWRLLNGVFCVYKPAGITFNSIRFRIANKLTDELNAMQREDVPPLVKILPPSPEDDSAEFRVTTVPDLRRHPLVVGPGYTKEDFYIRHTTGFLKEMAGVTVVSIGSGSPRRIFEAITDRNPVCTYHIDGKFGLRTDDYLETGRVLEKTSFDFVTRTRLQKFLSFYQARYQKLIYQAYGVDPQSQEAYEMHSRGLLRPGNVSNPLLYRIQCVSFHKPYFTLEVQCVNETDKFLLKILNDVAEDLKSSAVCTKIRRIRWGNFTLDHALLYKHWNVAGIIEGINECGPAVRNELRLLEEPYLTDVKDIPQGPRLTAGDPILSLSASNFPRIGT</sequence>
<dbReference type="InterPro" id="IPR020103">
    <property type="entry name" value="PsdUridine_synth_cat_dom_sf"/>
</dbReference>
<dbReference type="EMBL" id="BDGG01000003">
    <property type="protein sequence ID" value="GAU96444.1"/>
    <property type="molecule type" value="Genomic_DNA"/>
</dbReference>
<dbReference type="InterPro" id="IPR002501">
    <property type="entry name" value="PsdUridine_synth_N"/>
</dbReference>
<dbReference type="SUPFAM" id="SSF55120">
    <property type="entry name" value="Pseudouridine synthase"/>
    <property type="match status" value="1"/>
</dbReference>
<dbReference type="Proteomes" id="UP000186922">
    <property type="component" value="Unassembled WGS sequence"/>
</dbReference>
<reference evidence="3 4" key="1">
    <citation type="journal article" date="2016" name="Nat. Commun.">
        <title>Extremotolerant tardigrade genome and improved radiotolerance of human cultured cells by tardigrade-unique protein.</title>
        <authorList>
            <person name="Hashimoto T."/>
            <person name="Horikawa D.D."/>
            <person name="Saito Y."/>
            <person name="Kuwahara H."/>
            <person name="Kozuka-Hata H."/>
            <person name="Shin-I T."/>
            <person name="Minakuchi Y."/>
            <person name="Ohishi K."/>
            <person name="Motoyama A."/>
            <person name="Aizu T."/>
            <person name="Enomoto A."/>
            <person name="Kondo K."/>
            <person name="Tanaka S."/>
            <person name="Hara Y."/>
            <person name="Koshikawa S."/>
            <person name="Sagara H."/>
            <person name="Miura T."/>
            <person name="Yokobori S."/>
            <person name="Miyagawa K."/>
            <person name="Suzuki Y."/>
            <person name="Kubo T."/>
            <person name="Oyama M."/>
            <person name="Kohara Y."/>
            <person name="Fujiyama A."/>
            <person name="Arakawa K."/>
            <person name="Katayama T."/>
            <person name="Toyoda A."/>
            <person name="Kunieda T."/>
        </authorList>
    </citation>
    <scope>NUCLEOTIDE SEQUENCE [LARGE SCALE GENOMIC DNA]</scope>
    <source>
        <strain evidence="3 4">YOKOZUNA-1</strain>
    </source>
</reference>
<keyword evidence="4" id="KW-1185">Reference proteome</keyword>
<dbReference type="GO" id="GO:0001522">
    <property type="term" value="P:pseudouridine synthesis"/>
    <property type="evidence" value="ECO:0007669"/>
    <property type="project" value="InterPro"/>
</dbReference>
<evidence type="ECO:0000256" key="1">
    <source>
        <dbReference type="ARBA" id="ARBA00008999"/>
    </source>
</evidence>
<accession>A0A1D1V3V4</accession>
<dbReference type="PANTHER" id="PTHR13195">
    <property type="entry name" value="PSEUDOURIDINE SYNTHASE-RELATED"/>
    <property type="match status" value="1"/>
</dbReference>
<dbReference type="GO" id="GO:0006396">
    <property type="term" value="P:RNA processing"/>
    <property type="evidence" value="ECO:0007669"/>
    <property type="project" value="InterPro"/>
</dbReference>
<feature type="domain" description="Pseudouridine synthase II N-terminal" evidence="2">
    <location>
        <begin position="106"/>
        <end position="237"/>
    </location>
</feature>
<name>A0A1D1V3V4_RAMVA</name>
<dbReference type="AlphaFoldDB" id="A0A1D1V3V4"/>
<dbReference type="InterPro" id="IPR039048">
    <property type="entry name" value="Trub2"/>
</dbReference>
<comment type="similarity">
    <text evidence="1">Belongs to the pseudouridine synthase TruB family.</text>
</comment>
<dbReference type="STRING" id="947166.A0A1D1V3V4"/>
<evidence type="ECO:0000259" key="2">
    <source>
        <dbReference type="Pfam" id="PF01509"/>
    </source>
</evidence>
<protein>
    <recommendedName>
        <fullName evidence="2">Pseudouridine synthase II N-terminal domain-containing protein</fullName>
    </recommendedName>
</protein>
<evidence type="ECO:0000313" key="3">
    <source>
        <dbReference type="EMBL" id="GAU96444.1"/>
    </source>
</evidence>
<dbReference type="Gene3D" id="3.30.2350.10">
    <property type="entry name" value="Pseudouridine synthase"/>
    <property type="match status" value="1"/>
</dbReference>
<evidence type="ECO:0000313" key="4">
    <source>
        <dbReference type="Proteomes" id="UP000186922"/>
    </source>
</evidence>
<dbReference type="GO" id="GO:0009982">
    <property type="term" value="F:pseudouridine synthase activity"/>
    <property type="evidence" value="ECO:0007669"/>
    <property type="project" value="InterPro"/>
</dbReference>
<dbReference type="OrthoDB" id="9995526at2759"/>
<dbReference type="GO" id="GO:0003723">
    <property type="term" value="F:RNA binding"/>
    <property type="evidence" value="ECO:0007669"/>
    <property type="project" value="InterPro"/>
</dbReference>
<dbReference type="Pfam" id="PF01509">
    <property type="entry name" value="TruB_N"/>
    <property type="match status" value="1"/>
</dbReference>